<sequence>MNYENYPYDIFNPMYLKNTYVQQLENWRNVEQQKNICDMVKAISDYCEAARKVAPDYQRMATDACMMEIVRQMLIDKTG</sequence>
<gene>
    <name evidence="1" type="ORF">DW222_07575</name>
</gene>
<evidence type="ECO:0000313" key="1">
    <source>
        <dbReference type="EMBL" id="RHH19435.1"/>
    </source>
</evidence>
<comment type="caution">
    <text evidence="1">The sequence shown here is derived from an EMBL/GenBank/DDBJ whole genome shotgun (WGS) entry which is preliminary data.</text>
</comment>
<accession>A0A414W2S2</accession>
<evidence type="ECO:0000313" key="2">
    <source>
        <dbReference type="Proteomes" id="UP000284024"/>
    </source>
</evidence>
<dbReference type="RefSeq" id="WP_118012997.1">
    <property type="nucleotide sequence ID" value="NZ_QRJH01000003.1"/>
</dbReference>
<proteinExistence type="predicted"/>
<reference evidence="1 2" key="1">
    <citation type="submission" date="2018-08" db="EMBL/GenBank/DDBJ databases">
        <title>A genome reference for cultivated species of the human gut microbiota.</title>
        <authorList>
            <person name="Zou Y."/>
            <person name="Xue W."/>
            <person name="Luo G."/>
        </authorList>
    </citation>
    <scope>NUCLEOTIDE SEQUENCE [LARGE SCALE GENOMIC DNA]</scope>
    <source>
        <strain evidence="1 2">AM18-2AC</strain>
    </source>
</reference>
<organism evidence="1 2">
    <name type="scientific">Blautia obeum</name>
    <dbReference type="NCBI Taxonomy" id="40520"/>
    <lineage>
        <taxon>Bacteria</taxon>
        <taxon>Bacillati</taxon>
        <taxon>Bacillota</taxon>
        <taxon>Clostridia</taxon>
        <taxon>Lachnospirales</taxon>
        <taxon>Lachnospiraceae</taxon>
        <taxon>Blautia</taxon>
    </lineage>
</organism>
<protein>
    <submittedName>
        <fullName evidence="1">Uncharacterized protein</fullName>
    </submittedName>
</protein>
<dbReference type="EMBL" id="QRJH01000003">
    <property type="protein sequence ID" value="RHH19435.1"/>
    <property type="molecule type" value="Genomic_DNA"/>
</dbReference>
<name>A0A414W2S2_9FIRM</name>
<dbReference type="AlphaFoldDB" id="A0A414W2S2"/>
<dbReference type="Proteomes" id="UP000284024">
    <property type="component" value="Unassembled WGS sequence"/>
</dbReference>